<sequence length="797" mass="88532">MSKLMDYYLLYAVLLLLLGSVPLFNARPRTNRHSNFMRFIIVGGGTAGCPLAATLSQSFRVLLLERGGVPYTRPNVMTHDGFLTTLTDVNSFDSPAQSFVSEEGVPNARGRVLGGSSAINAGVNQSYEWVERAIVFRPQLRTWQSAIRDVLLEVGVHPFNGFTLEHKVGTKIGGSTFDRSGRRHSSADLLRYARSSNIRVAVYATVERVLISDSGSNVSAIGVVYRDQLGRYHHAMIRDRGEVILSAGSLGSPQLMLLSGIGPRSYLSTWGIPVAIDQPHVGGFVYDNPRNGISIVPPVPMENSLIQVVGVTEDGAFLEAASNVIPFASPLHSVFIRAPASPLYVPVTTIMEKILGPVSVGSLRLASTDVRINPVVRFNYFSDPQDLERCVNGTRKIGEILRSRAMQDFMFREWFGSHRFRFVGVPLPLDQTNDLVMADFCRRTVSTIWHYHGGCVVGKVVNSDLKVNGVDSLRIVDGSTFNISPGTNPQATLMMLGRANLKHGNVKTRGNILLVFFWHYDEHFWNMFLKCFFLKFSGIVPVPSVKDDSTIRHKPITLTYFPVFIVCPLYMCCCKNQRLNSCYVSICNLFEFQNASAVAKKKFVKVSCQLNRTDTMYSLGHMDQQQQGDKNLSVFVGPWGGNGGTAWDDGIYHGVREIKLVYDHCIDSISLVYDKNGKAVRSEKHGGQGGNKTTEIKLQYPEEYLIGVSGYYCPVVHSGTPVIRSMTFKSNKQVYGPYGVEQGTPFSFSVNGGRIVGMNGRSGWYLDSIGFHLSRPKSTKVIHKLRKKIHWFTRMVA</sequence>
<dbReference type="SUPFAM" id="SSF51905">
    <property type="entry name" value="FAD/NAD(P)-binding domain"/>
    <property type="match status" value="1"/>
</dbReference>
<dbReference type="InterPro" id="IPR000172">
    <property type="entry name" value="GMC_OxRdtase_N"/>
</dbReference>
<evidence type="ECO:0000313" key="9">
    <source>
        <dbReference type="EMBL" id="KAH0938423.1"/>
    </source>
</evidence>
<feature type="chain" id="PRO_5046653950" description="Jacalin-type lectin domain-containing protein" evidence="7">
    <location>
        <begin position="27"/>
        <end position="797"/>
    </location>
</feature>
<comment type="similarity">
    <text evidence="2">Belongs to the jacalin lectin family.</text>
</comment>
<dbReference type="InterPro" id="IPR051871">
    <property type="entry name" value="GMC_Oxidoreductase-Related"/>
</dbReference>
<dbReference type="CDD" id="cd09612">
    <property type="entry name" value="Jacalin"/>
    <property type="match status" value="1"/>
</dbReference>
<dbReference type="Gene3D" id="2.100.10.30">
    <property type="entry name" value="Jacalin-like lectin domain"/>
    <property type="match status" value="1"/>
</dbReference>
<dbReference type="Proteomes" id="UP000824890">
    <property type="component" value="Unassembled WGS sequence"/>
</dbReference>
<dbReference type="InterPro" id="IPR007867">
    <property type="entry name" value="GMC_OxRtase_C"/>
</dbReference>
<evidence type="ECO:0000256" key="6">
    <source>
        <dbReference type="ARBA" id="ARBA00022827"/>
    </source>
</evidence>
<dbReference type="Pfam" id="PF00732">
    <property type="entry name" value="GMC_oxred_N"/>
    <property type="match status" value="1"/>
</dbReference>
<dbReference type="PANTHER" id="PTHR45968">
    <property type="entry name" value="OSJNBA0019K04.7 PROTEIN"/>
    <property type="match status" value="1"/>
</dbReference>
<organism evidence="9 10">
    <name type="scientific">Brassica napus</name>
    <name type="common">Rape</name>
    <dbReference type="NCBI Taxonomy" id="3708"/>
    <lineage>
        <taxon>Eukaryota</taxon>
        <taxon>Viridiplantae</taxon>
        <taxon>Streptophyta</taxon>
        <taxon>Embryophyta</taxon>
        <taxon>Tracheophyta</taxon>
        <taxon>Spermatophyta</taxon>
        <taxon>Magnoliopsida</taxon>
        <taxon>eudicotyledons</taxon>
        <taxon>Gunneridae</taxon>
        <taxon>Pentapetalae</taxon>
        <taxon>rosids</taxon>
        <taxon>malvids</taxon>
        <taxon>Brassicales</taxon>
        <taxon>Brassicaceae</taxon>
        <taxon>Brassiceae</taxon>
        <taxon>Brassica</taxon>
    </lineage>
</organism>
<name>A0ABQ8ECA4_BRANA</name>
<protein>
    <recommendedName>
        <fullName evidence="8">Jacalin-type lectin domain-containing protein</fullName>
    </recommendedName>
</protein>
<dbReference type="SUPFAM" id="SSF54373">
    <property type="entry name" value="FAD-linked reductases, C-terminal domain"/>
    <property type="match status" value="1"/>
</dbReference>
<dbReference type="Pfam" id="PF05199">
    <property type="entry name" value="GMC_oxred_C"/>
    <property type="match status" value="1"/>
</dbReference>
<evidence type="ECO:0000313" key="10">
    <source>
        <dbReference type="Proteomes" id="UP000824890"/>
    </source>
</evidence>
<comment type="caution">
    <text evidence="9">The sequence shown here is derived from an EMBL/GenBank/DDBJ whole genome shotgun (WGS) entry which is preliminary data.</text>
</comment>
<evidence type="ECO:0000256" key="7">
    <source>
        <dbReference type="SAM" id="SignalP"/>
    </source>
</evidence>
<dbReference type="SUPFAM" id="SSF51101">
    <property type="entry name" value="Mannose-binding lectins"/>
    <property type="match status" value="1"/>
</dbReference>
<dbReference type="PROSITE" id="PS00624">
    <property type="entry name" value="GMC_OXRED_2"/>
    <property type="match status" value="1"/>
</dbReference>
<accession>A0ABQ8ECA4</accession>
<keyword evidence="3" id="KW-0285">Flavoprotein</keyword>
<dbReference type="SMART" id="SM00915">
    <property type="entry name" value="Jacalin"/>
    <property type="match status" value="1"/>
</dbReference>
<feature type="domain" description="Jacalin-type lectin" evidence="8">
    <location>
        <begin position="633"/>
        <end position="775"/>
    </location>
</feature>
<evidence type="ECO:0000256" key="5">
    <source>
        <dbReference type="ARBA" id="ARBA00022734"/>
    </source>
</evidence>
<evidence type="ECO:0000256" key="4">
    <source>
        <dbReference type="ARBA" id="ARBA00022729"/>
    </source>
</evidence>
<dbReference type="InterPro" id="IPR036188">
    <property type="entry name" value="FAD/NAD-bd_sf"/>
</dbReference>
<proteinExistence type="inferred from homology"/>
<dbReference type="InterPro" id="IPR036404">
    <property type="entry name" value="Jacalin-like_lectin_dom_sf"/>
</dbReference>
<keyword evidence="10" id="KW-1185">Reference proteome</keyword>
<dbReference type="InterPro" id="IPR033734">
    <property type="entry name" value="Jacalin-like_lectin_dom_plant"/>
</dbReference>
<dbReference type="Pfam" id="PF01419">
    <property type="entry name" value="Jacalin"/>
    <property type="match status" value="1"/>
</dbReference>
<dbReference type="PANTHER" id="PTHR45968:SF2">
    <property type="entry name" value="(R)-MANDELONITRILE LYASE-LIKE"/>
    <property type="match status" value="1"/>
</dbReference>
<evidence type="ECO:0000259" key="8">
    <source>
        <dbReference type="PROSITE" id="PS51752"/>
    </source>
</evidence>
<dbReference type="InterPro" id="IPR001229">
    <property type="entry name" value="Jacalin-like_lectin_dom"/>
</dbReference>
<evidence type="ECO:0000256" key="3">
    <source>
        <dbReference type="ARBA" id="ARBA00022630"/>
    </source>
</evidence>
<dbReference type="Gene3D" id="3.50.50.60">
    <property type="entry name" value="FAD/NAD(P)-binding domain"/>
    <property type="match status" value="2"/>
</dbReference>
<dbReference type="Gene3D" id="3.30.410.40">
    <property type="match status" value="1"/>
</dbReference>
<evidence type="ECO:0000256" key="1">
    <source>
        <dbReference type="ARBA" id="ARBA00001974"/>
    </source>
</evidence>
<dbReference type="EMBL" id="JAGKQM010000002">
    <property type="protein sequence ID" value="KAH0938423.1"/>
    <property type="molecule type" value="Genomic_DNA"/>
</dbReference>
<comment type="cofactor">
    <cofactor evidence="1">
        <name>FAD</name>
        <dbReference type="ChEBI" id="CHEBI:57692"/>
    </cofactor>
</comment>
<dbReference type="PROSITE" id="PS51752">
    <property type="entry name" value="JACALIN_LECTIN"/>
    <property type="match status" value="1"/>
</dbReference>
<keyword evidence="4 7" id="KW-0732">Signal</keyword>
<keyword evidence="6" id="KW-0274">FAD</keyword>
<feature type="signal peptide" evidence="7">
    <location>
        <begin position="1"/>
        <end position="26"/>
    </location>
</feature>
<evidence type="ECO:0000256" key="2">
    <source>
        <dbReference type="ARBA" id="ARBA00006568"/>
    </source>
</evidence>
<keyword evidence="5" id="KW-0430">Lectin</keyword>
<reference evidence="9 10" key="1">
    <citation type="submission" date="2021-05" db="EMBL/GenBank/DDBJ databases">
        <title>Genome Assembly of Synthetic Allotetraploid Brassica napus Reveals Homoeologous Exchanges between Subgenomes.</title>
        <authorList>
            <person name="Davis J.T."/>
        </authorList>
    </citation>
    <scope>NUCLEOTIDE SEQUENCE [LARGE SCALE GENOMIC DNA]</scope>
    <source>
        <strain evidence="10">cv. Da-Ae</strain>
        <tissue evidence="9">Seedling</tissue>
    </source>
</reference>
<gene>
    <name evidence="9" type="ORF">HID58_005884</name>
</gene>